<protein>
    <recommendedName>
        <fullName evidence="1">F5/8 type C domain-containing protein</fullName>
    </recommendedName>
</protein>
<dbReference type="InterPro" id="IPR008979">
    <property type="entry name" value="Galactose-bd-like_sf"/>
</dbReference>
<dbReference type="OrthoDB" id="10052260at2759"/>
<dbReference type="EMBL" id="KZ989401">
    <property type="protein sequence ID" value="RKP26528.1"/>
    <property type="molecule type" value="Genomic_DNA"/>
</dbReference>
<evidence type="ECO:0000313" key="2">
    <source>
        <dbReference type="EMBL" id="RKP26528.1"/>
    </source>
</evidence>
<accession>A0A4P9Z2E9</accession>
<dbReference type="SUPFAM" id="SSF49785">
    <property type="entry name" value="Galactose-binding domain-like"/>
    <property type="match status" value="1"/>
</dbReference>
<sequence length="154" mass="17230">MNLITPETRIKVSSVLNRDTANYGKQHLVDGSEETCWNSDQQSPQYIALDFGRPVKPATIQLMFQGGFVGRVSRVLGAAPIATTVGPYTELAMFYPEDINALQISFGQRAMMNEHFQLPPLDAPIQRMKIVFEESSDHYGRITVYRLEVLGHAA</sequence>
<gene>
    <name evidence="2" type="ORF">SYNPS1DRAFT_14072</name>
</gene>
<dbReference type="PROSITE" id="PS50022">
    <property type="entry name" value="FA58C_3"/>
    <property type="match status" value="1"/>
</dbReference>
<evidence type="ECO:0000259" key="1">
    <source>
        <dbReference type="PROSITE" id="PS50022"/>
    </source>
</evidence>
<feature type="domain" description="F5/8 type C" evidence="1">
    <location>
        <begin position="1"/>
        <end position="152"/>
    </location>
</feature>
<reference evidence="3" key="1">
    <citation type="journal article" date="2018" name="Nat. Microbiol.">
        <title>Leveraging single-cell genomics to expand the fungal tree of life.</title>
        <authorList>
            <person name="Ahrendt S.R."/>
            <person name="Quandt C.A."/>
            <person name="Ciobanu D."/>
            <person name="Clum A."/>
            <person name="Salamov A."/>
            <person name="Andreopoulos B."/>
            <person name="Cheng J.F."/>
            <person name="Woyke T."/>
            <person name="Pelin A."/>
            <person name="Henrissat B."/>
            <person name="Reynolds N.K."/>
            <person name="Benny G.L."/>
            <person name="Smith M.E."/>
            <person name="James T.Y."/>
            <person name="Grigoriev I.V."/>
        </authorList>
    </citation>
    <scope>NUCLEOTIDE SEQUENCE [LARGE SCALE GENOMIC DNA]</scope>
    <source>
        <strain evidence="3">Benny S71-1</strain>
    </source>
</reference>
<organism evidence="2 3">
    <name type="scientific">Syncephalis pseudoplumigaleata</name>
    <dbReference type="NCBI Taxonomy" id="1712513"/>
    <lineage>
        <taxon>Eukaryota</taxon>
        <taxon>Fungi</taxon>
        <taxon>Fungi incertae sedis</taxon>
        <taxon>Zoopagomycota</taxon>
        <taxon>Zoopagomycotina</taxon>
        <taxon>Zoopagomycetes</taxon>
        <taxon>Zoopagales</taxon>
        <taxon>Piptocephalidaceae</taxon>
        <taxon>Syncephalis</taxon>
    </lineage>
</organism>
<name>A0A4P9Z2E9_9FUNG</name>
<proteinExistence type="predicted"/>
<dbReference type="Proteomes" id="UP000278143">
    <property type="component" value="Unassembled WGS sequence"/>
</dbReference>
<keyword evidence="3" id="KW-1185">Reference proteome</keyword>
<dbReference type="InterPro" id="IPR000421">
    <property type="entry name" value="FA58C"/>
</dbReference>
<dbReference type="Gene3D" id="2.60.120.260">
    <property type="entry name" value="Galactose-binding domain-like"/>
    <property type="match status" value="1"/>
</dbReference>
<evidence type="ECO:0000313" key="3">
    <source>
        <dbReference type="Proteomes" id="UP000278143"/>
    </source>
</evidence>
<dbReference type="AlphaFoldDB" id="A0A4P9Z2E9"/>